<accession>A0AAV0ZPX0</accession>
<dbReference type="PANTHER" id="PTHR34222:SF99">
    <property type="entry name" value="PROTEIN, PUTATIVE-RELATED"/>
    <property type="match status" value="1"/>
</dbReference>
<sequence>MGLNESFNQVCGQIMMMDLIPSINVMLSMVTQDEKKKEVTSTLNPTETPMACVVQANNMNNFNKDRPTCAHFGVTDHIKENCFKLHGYPRIQETSKRQEWESKVTSFQVYTCLKLMLFNNSKSYLILILFLL</sequence>
<dbReference type="Proteomes" id="UP001157006">
    <property type="component" value="Chromosome 2"/>
</dbReference>
<gene>
    <name evidence="1" type="ORF">VFH_II109120</name>
</gene>
<evidence type="ECO:0000313" key="2">
    <source>
        <dbReference type="Proteomes" id="UP001157006"/>
    </source>
</evidence>
<organism evidence="1 2">
    <name type="scientific">Vicia faba</name>
    <name type="common">Broad bean</name>
    <name type="synonym">Faba vulgaris</name>
    <dbReference type="NCBI Taxonomy" id="3906"/>
    <lineage>
        <taxon>Eukaryota</taxon>
        <taxon>Viridiplantae</taxon>
        <taxon>Streptophyta</taxon>
        <taxon>Embryophyta</taxon>
        <taxon>Tracheophyta</taxon>
        <taxon>Spermatophyta</taxon>
        <taxon>Magnoliopsida</taxon>
        <taxon>eudicotyledons</taxon>
        <taxon>Gunneridae</taxon>
        <taxon>Pentapetalae</taxon>
        <taxon>rosids</taxon>
        <taxon>fabids</taxon>
        <taxon>Fabales</taxon>
        <taxon>Fabaceae</taxon>
        <taxon>Papilionoideae</taxon>
        <taxon>50 kb inversion clade</taxon>
        <taxon>NPAAA clade</taxon>
        <taxon>Hologalegina</taxon>
        <taxon>IRL clade</taxon>
        <taxon>Fabeae</taxon>
        <taxon>Vicia</taxon>
    </lineage>
</organism>
<dbReference type="PANTHER" id="PTHR34222">
    <property type="entry name" value="GAG_PRE-INTEGRS DOMAIN-CONTAINING PROTEIN"/>
    <property type="match status" value="1"/>
</dbReference>
<keyword evidence="2" id="KW-1185">Reference proteome</keyword>
<protein>
    <submittedName>
        <fullName evidence="1">Uncharacterized protein</fullName>
    </submittedName>
</protein>
<dbReference type="EMBL" id="OX451737">
    <property type="protein sequence ID" value="CAI8598037.1"/>
    <property type="molecule type" value="Genomic_DNA"/>
</dbReference>
<dbReference type="AlphaFoldDB" id="A0AAV0ZPX0"/>
<name>A0AAV0ZPX0_VICFA</name>
<evidence type="ECO:0000313" key="1">
    <source>
        <dbReference type="EMBL" id="CAI8598037.1"/>
    </source>
</evidence>
<reference evidence="1 2" key="1">
    <citation type="submission" date="2023-01" db="EMBL/GenBank/DDBJ databases">
        <authorList>
            <person name="Kreplak J."/>
        </authorList>
    </citation>
    <scope>NUCLEOTIDE SEQUENCE [LARGE SCALE GENOMIC DNA]</scope>
</reference>
<proteinExistence type="predicted"/>